<evidence type="ECO:0000259" key="4">
    <source>
        <dbReference type="PROSITE" id="PS50995"/>
    </source>
</evidence>
<dbReference type="Gene3D" id="1.10.10.10">
    <property type="entry name" value="Winged helix-like DNA-binding domain superfamily/Winged helix DNA-binding domain"/>
    <property type="match status" value="1"/>
</dbReference>
<dbReference type="SMART" id="SM00347">
    <property type="entry name" value="HTH_MARR"/>
    <property type="match status" value="1"/>
</dbReference>
<dbReference type="AlphaFoldDB" id="A0A949K2K2"/>
<keyword evidence="3" id="KW-0804">Transcription</keyword>
<keyword evidence="2" id="KW-0238">DNA-binding</keyword>
<protein>
    <submittedName>
        <fullName evidence="5">MarR family transcriptional regulator</fullName>
    </submittedName>
</protein>
<dbReference type="Proteomes" id="UP000712157">
    <property type="component" value="Unassembled WGS sequence"/>
</dbReference>
<evidence type="ECO:0000256" key="2">
    <source>
        <dbReference type="ARBA" id="ARBA00023125"/>
    </source>
</evidence>
<dbReference type="EMBL" id="JAHQCW010000002">
    <property type="protein sequence ID" value="MBU9735351.1"/>
    <property type="molecule type" value="Genomic_DNA"/>
</dbReference>
<dbReference type="GO" id="GO:0003700">
    <property type="term" value="F:DNA-binding transcription factor activity"/>
    <property type="evidence" value="ECO:0007669"/>
    <property type="project" value="InterPro"/>
</dbReference>
<dbReference type="SUPFAM" id="SSF46785">
    <property type="entry name" value="Winged helix' DNA-binding domain"/>
    <property type="match status" value="1"/>
</dbReference>
<dbReference type="InterPro" id="IPR036390">
    <property type="entry name" value="WH_DNA-bd_sf"/>
</dbReference>
<dbReference type="InterPro" id="IPR036388">
    <property type="entry name" value="WH-like_DNA-bd_sf"/>
</dbReference>
<reference evidence="5" key="1">
    <citation type="submission" date="2021-06" db="EMBL/GenBank/DDBJ databases">
        <title>Description of novel taxa of the family Lachnospiraceae.</title>
        <authorList>
            <person name="Chaplin A.V."/>
            <person name="Sokolova S.R."/>
            <person name="Pikina A.P."/>
            <person name="Korzhanova M."/>
            <person name="Belova V."/>
            <person name="Korostin D."/>
            <person name="Efimov B.A."/>
        </authorList>
    </citation>
    <scope>NUCLEOTIDE SEQUENCE</scope>
    <source>
        <strain evidence="5">ASD5720</strain>
    </source>
</reference>
<organism evidence="5 6">
    <name type="scientific">Diplocloster agilis</name>
    <dbReference type="NCBI Taxonomy" id="2850323"/>
    <lineage>
        <taxon>Bacteria</taxon>
        <taxon>Bacillati</taxon>
        <taxon>Bacillota</taxon>
        <taxon>Clostridia</taxon>
        <taxon>Lachnospirales</taxon>
        <taxon>Lachnospiraceae</taxon>
        <taxon>Diplocloster</taxon>
    </lineage>
</organism>
<dbReference type="InterPro" id="IPR000835">
    <property type="entry name" value="HTH_MarR-typ"/>
</dbReference>
<gene>
    <name evidence="5" type="ORF">KTH89_02315</name>
</gene>
<evidence type="ECO:0000313" key="6">
    <source>
        <dbReference type="Proteomes" id="UP000712157"/>
    </source>
</evidence>
<comment type="caution">
    <text evidence="5">The sequence shown here is derived from an EMBL/GenBank/DDBJ whole genome shotgun (WGS) entry which is preliminary data.</text>
</comment>
<dbReference type="RefSeq" id="WP_238720469.1">
    <property type="nucleotide sequence ID" value="NZ_JAHQCW010000002.1"/>
</dbReference>
<feature type="domain" description="HTH marR-type" evidence="4">
    <location>
        <begin position="9"/>
        <end position="148"/>
    </location>
</feature>
<accession>A0A949K2K2</accession>
<proteinExistence type="predicted"/>
<evidence type="ECO:0000256" key="3">
    <source>
        <dbReference type="ARBA" id="ARBA00023163"/>
    </source>
</evidence>
<name>A0A949K2K2_9FIRM</name>
<dbReference type="GO" id="GO:0003677">
    <property type="term" value="F:DNA binding"/>
    <property type="evidence" value="ECO:0007669"/>
    <property type="project" value="UniProtKB-KW"/>
</dbReference>
<dbReference type="PROSITE" id="PS01117">
    <property type="entry name" value="HTH_MARR_1"/>
    <property type="match status" value="1"/>
</dbReference>
<keyword evidence="1" id="KW-0805">Transcription regulation</keyword>
<dbReference type="Pfam" id="PF12802">
    <property type="entry name" value="MarR_2"/>
    <property type="match status" value="1"/>
</dbReference>
<keyword evidence="6" id="KW-1185">Reference proteome</keyword>
<evidence type="ECO:0000313" key="5">
    <source>
        <dbReference type="EMBL" id="MBU9735351.1"/>
    </source>
</evidence>
<dbReference type="PROSITE" id="PS50995">
    <property type="entry name" value="HTH_MARR_2"/>
    <property type="match status" value="1"/>
</dbReference>
<sequence length="167" mass="19052">MKQNWKGRYGDLVASIVRFNNIAARNSTLQTKYEEYGFSLSAQEWQVLEYLLEHPDSHAPMAFISQQLGIATSTLTKYSAKLVKLGLVEKYKTADNRKNIILRASRMGEQFYYQMVDRFMKSNFEDFFKSLASLSDEQLTNLTEGIGSLAGQLATDEGDSRNLIRID</sequence>
<evidence type="ECO:0000256" key="1">
    <source>
        <dbReference type="ARBA" id="ARBA00023015"/>
    </source>
</evidence>
<dbReference type="InterPro" id="IPR023187">
    <property type="entry name" value="Tscrpt_reg_MarR-type_CS"/>
</dbReference>